<dbReference type="SUPFAM" id="SSF46565">
    <property type="entry name" value="Chaperone J-domain"/>
    <property type="match status" value="1"/>
</dbReference>
<dbReference type="AlphaFoldDB" id="A0A1Y5IBW6"/>
<dbReference type="Gene3D" id="1.10.287.110">
    <property type="entry name" value="DnaJ domain"/>
    <property type="match status" value="1"/>
</dbReference>
<gene>
    <name evidence="4" type="ORF">BE221DRAFT_148623</name>
</gene>
<dbReference type="Proteomes" id="UP000195557">
    <property type="component" value="Unassembled WGS sequence"/>
</dbReference>
<feature type="coiled-coil region" evidence="1">
    <location>
        <begin position="273"/>
        <end position="301"/>
    </location>
</feature>
<dbReference type="CDD" id="cd06257">
    <property type="entry name" value="DnaJ"/>
    <property type="match status" value="1"/>
</dbReference>
<feature type="domain" description="J" evidence="3">
    <location>
        <begin position="136"/>
        <end position="200"/>
    </location>
</feature>
<reference evidence="4" key="1">
    <citation type="submission" date="2017-04" db="EMBL/GenBank/DDBJ databases">
        <title>Population genomics of picophytoplankton unveils novel chromosome hypervariability.</title>
        <authorList>
            <consortium name="DOE Joint Genome Institute"/>
            <person name="Blanc-Mathieu R."/>
            <person name="Krasovec M."/>
            <person name="Hebrard M."/>
            <person name="Yau S."/>
            <person name="Desgranges E."/>
            <person name="Martin J."/>
            <person name="Schackwitz W."/>
            <person name="Kuo A."/>
            <person name="Salin G."/>
            <person name="Donnadieu C."/>
            <person name="Desdevises Y."/>
            <person name="Sanchez-Ferandin S."/>
            <person name="Moreau H."/>
            <person name="Rivals E."/>
            <person name="Grigoriev I.V."/>
            <person name="Grimsley N."/>
            <person name="Eyre-Walker A."/>
            <person name="Piganeau G."/>
        </authorList>
    </citation>
    <scope>NUCLEOTIDE SEQUENCE [LARGE SCALE GENOMIC DNA]</scope>
    <source>
        <strain evidence="4">RCC 1115</strain>
    </source>
</reference>
<dbReference type="EMBL" id="KZ155789">
    <property type="protein sequence ID" value="OUS45533.1"/>
    <property type="molecule type" value="Genomic_DNA"/>
</dbReference>
<feature type="region of interest" description="Disordered" evidence="2">
    <location>
        <begin position="59"/>
        <end position="80"/>
    </location>
</feature>
<evidence type="ECO:0000313" key="4">
    <source>
        <dbReference type="EMBL" id="OUS45533.1"/>
    </source>
</evidence>
<dbReference type="InterPro" id="IPR036869">
    <property type="entry name" value="J_dom_sf"/>
</dbReference>
<evidence type="ECO:0000256" key="2">
    <source>
        <dbReference type="SAM" id="MobiDB-lite"/>
    </source>
</evidence>
<evidence type="ECO:0000259" key="3">
    <source>
        <dbReference type="PROSITE" id="PS50076"/>
    </source>
</evidence>
<dbReference type="Pfam" id="PF00226">
    <property type="entry name" value="DnaJ"/>
    <property type="match status" value="1"/>
</dbReference>
<keyword evidence="1" id="KW-0175">Coiled coil</keyword>
<accession>A0A1Y5IBW6</accession>
<dbReference type="PANTHER" id="PTHR46620">
    <property type="entry name" value="J DOMAIN-CONTAINING PROTEIN SPF31"/>
    <property type="match status" value="1"/>
</dbReference>
<dbReference type="eggNOG" id="KOG1150">
    <property type="taxonomic scope" value="Eukaryota"/>
</dbReference>
<dbReference type="PROSITE" id="PS50076">
    <property type="entry name" value="DNAJ_2"/>
    <property type="match status" value="1"/>
</dbReference>
<evidence type="ECO:0000256" key="1">
    <source>
        <dbReference type="SAM" id="Coils"/>
    </source>
</evidence>
<sequence length="360" mass="41903">MEYISPNTPVTIEGLTSRPELNGARGVVREYAPSRQRYRVETVASDGTSTEMYVRPENAPATATATATTTETTTTTTTETTMETAMEEIVPNADAEAAPIEDIKDTETLLKEFFKDVSEATRDAEVERILSCFRLNPYEFLNVRFDCEMKEIPRSYRKISLLVHPDKCANKDAKAAFDALGQAQKLLLNEDFKRALDFNLQQAKDEVLQTWRKEARDDVALRVKYQGNKEGMLEDFSKTDEFHERWKFAARKYIVDLEWRRRKLALRIKGEEKRVTEEEKVEAAQRRKEALERKEWEREDRREERVSGWRDFMKGAKTKKQKVQGVKMPTLKMEVNEKDKKAVTLERDRVLRPDEVKRAF</sequence>
<proteinExistence type="predicted"/>
<protein>
    <recommendedName>
        <fullName evidence="3">J domain-containing protein</fullName>
    </recommendedName>
</protein>
<name>A0A1Y5IBW6_OSTTA</name>
<feature type="compositionally biased region" description="Low complexity" evidence="2">
    <location>
        <begin position="61"/>
        <end position="80"/>
    </location>
</feature>
<dbReference type="PANTHER" id="PTHR46620:SF1">
    <property type="entry name" value="J DOMAIN-CONTAINING PROTEIN SPF31"/>
    <property type="match status" value="1"/>
</dbReference>
<dbReference type="SMART" id="SM00271">
    <property type="entry name" value="DnaJ"/>
    <property type="match status" value="1"/>
</dbReference>
<organism evidence="4">
    <name type="scientific">Ostreococcus tauri</name>
    <name type="common">Marine green alga</name>
    <dbReference type="NCBI Taxonomy" id="70448"/>
    <lineage>
        <taxon>Eukaryota</taxon>
        <taxon>Viridiplantae</taxon>
        <taxon>Chlorophyta</taxon>
        <taxon>Mamiellophyceae</taxon>
        <taxon>Mamiellales</taxon>
        <taxon>Bathycoccaceae</taxon>
        <taxon>Ostreococcus</taxon>
    </lineage>
</organism>
<dbReference type="InterPro" id="IPR001623">
    <property type="entry name" value="DnaJ_domain"/>
</dbReference>